<dbReference type="OrthoDB" id="5439561at2"/>
<dbReference type="AlphaFoldDB" id="A0A1X6ZIB2"/>
<dbReference type="EMBL" id="FWFU01000003">
    <property type="protein sequence ID" value="SLN52534.1"/>
    <property type="molecule type" value="Genomic_DNA"/>
</dbReference>
<dbReference type="InterPro" id="IPR052894">
    <property type="entry name" value="AsmA-related"/>
</dbReference>
<gene>
    <name evidence="4" type="ORF">ROH8110_02914</name>
</gene>
<feature type="transmembrane region" description="Helical" evidence="2">
    <location>
        <begin position="7"/>
        <end position="25"/>
    </location>
</feature>
<accession>A0A1X6ZIB2</accession>
<protein>
    <submittedName>
        <fullName evidence="4">Putative assembly protein</fullName>
    </submittedName>
</protein>
<keyword evidence="2" id="KW-0472">Membrane</keyword>
<feature type="domain" description="AsmA" evidence="3">
    <location>
        <begin position="6"/>
        <end position="215"/>
    </location>
</feature>
<evidence type="ECO:0000259" key="3">
    <source>
        <dbReference type="Pfam" id="PF05170"/>
    </source>
</evidence>
<feature type="compositionally biased region" description="Gly residues" evidence="1">
    <location>
        <begin position="351"/>
        <end position="368"/>
    </location>
</feature>
<proteinExistence type="predicted"/>
<keyword evidence="2" id="KW-1133">Transmembrane helix</keyword>
<evidence type="ECO:0000313" key="4">
    <source>
        <dbReference type="EMBL" id="SLN52534.1"/>
    </source>
</evidence>
<dbReference type="Pfam" id="PF05170">
    <property type="entry name" value="AsmA"/>
    <property type="match status" value="2"/>
</dbReference>
<feature type="domain" description="AsmA" evidence="3">
    <location>
        <begin position="298"/>
        <end position="548"/>
    </location>
</feature>
<evidence type="ECO:0000256" key="2">
    <source>
        <dbReference type="SAM" id="Phobius"/>
    </source>
</evidence>
<dbReference type="PANTHER" id="PTHR30441">
    <property type="entry name" value="DUF748 DOMAIN-CONTAINING PROTEIN"/>
    <property type="match status" value="1"/>
</dbReference>
<evidence type="ECO:0000313" key="5">
    <source>
        <dbReference type="Proteomes" id="UP000193207"/>
    </source>
</evidence>
<dbReference type="GO" id="GO:0005886">
    <property type="term" value="C:plasma membrane"/>
    <property type="evidence" value="ECO:0007669"/>
    <property type="project" value="TreeGrafter"/>
</dbReference>
<keyword evidence="2" id="KW-0812">Transmembrane</keyword>
<feature type="compositionally biased region" description="Gly residues" evidence="1">
    <location>
        <begin position="136"/>
        <end position="145"/>
    </location>
</feature>
<feature type="region of interest" description="Disordered" evidence="1">
    <location>
        <begin position="351"/>
        <end position="375"/>
    </location>
</feature>
<organism evidence="4 5">
    <name type="scientific">Roseovarius halotolerans</name>
    <dbReference type="NCBI Taxonomy" id="505353"/>
    <lineage>
        <taxon>Bacteria</taxon>
        <taxon>Pseudomonadati</taxon>
        <taxon>Pseudomonadota</taxon>
        <taxon>Alphaproteobacteria</taxon>
        <taxon>Rhodobacterales</taxon>
        <taxon>Roseobacteraceae</taxon>
        <taxon>Roseovarius</taxon>
    </lineage>
</organism>
<dbReference type="PANTHER" id="PTHR30441:SF4">
    <property type="entry name" value="PROTEIN ASMA"/>
    <property type="match status" value="1"/>
</dbReference>
<name>A0A1X6ZIB2_9RHOB</name>
<reference evidence="4 5" key="1">
    <citation type="submission" date="2017-03" db="EMBL/GenBank/DDBJ databases">
        <authorList>
            <person name="Afonso C.L."/>
            <person name="Miller P.J."/>
            <person name="Scott M.A."/>
            <person name="Spackman E."/>
            <person name="Goraichik I."/>
            <person name="Dimitrov K.M."/>
            <person name="Suarez D.L."/>
            <person name="Swayne D.E."/>
        </authorList>
    </citation>
    <scope>NUCLEOTIDE SEQUENCE [LARGE SCALE GENOMIC DNA]</scope>
    <source>
        <strain evidence="4 5">CECT 8110</strain>
    </source>
</reference>
<dbReference type="Proteomes" id="UP000193207">
    <property type="component" value="Unassembled WGS sequence"/>
</dbReference>
<dbReference type="InterPro" id="IPR007844">
    <property type="entry name" value="AsmA"/>
</dbReference>
<keyword evidence="5" id="KW-1185">Reference proteome</keyword>
<dbReference type="RefSeq" id="WP_085818413.1">
    <property type="nucleotide sequence ID" value="NZ_FWFU01000003.1"/>
</dbReference>
<sequence length="669" mass="69638">MRVLVRLIGLVVVLVAVVVVSLLMLPGDRIAKIAAEQISNATGRDVTMSGETKVSLYPVLGVSTGEVIVANAAWSKAGPMLEADSLKIGVEPAALFGGEIRITGLEAVNPRILLERASDGRVNWELGVEGVAPSGQSGGGDGSGSGAPARSERLALTLDRALISKATLRYLDHGTGDEVALSDIDLDLRWPDYEGAATFEAAARYASEIIRVSGQLSQVGTFIDGGVSGLQADIKAKGGSLSFDGRASTVPQLGGRLRADIGNTAAFLAALGVPGVDVPRGLGRAIVLDTDLTVSEDMRLSLRETSLTLDDNRLNGAADVFLGGAKPRLNMQLNAGALDLSALAAGGDAGGGAKGGGGSGGSGSGGGSNVPTDGWPKTKIDASALGLADAEIALVADSVDLGDLAIGKTRVLMTLTNARLVFALRELRAYDGLVTGEFVLNNRSGLSVGGNMDASGINLETFLSDAVDISRFSAKADGKVSFLGVGRSLHAIMNSLEGKGSLGTGRGVISGIDLDRLMRSGDVSGGTTVFDSLNASFTMKQGNLFNKDLAMSLPLAKASGEGRIGLGGRDIDYTFTPTLLEGENRKGFAIPVRIRGSWANPRIQPDLEAAIDLNFKEEKKELKAKAKRRLNRKLEKELGLTIKEGQSAEDAVRDKVEDELKKELFKLFD</sequence>
<feature type="region of interest" description="Disordered" evidence="1">
    <location>
        <begin position="129"/>
        <end position="149"/>
    </location>
</feature>
<evidence type="ECO:0000256" key="1">
    <source>
        <dbReference type="SAM" id="MobiDB-lite"/>
    </source>
</evidence>
<dbReference type="GO" id="GO:0090313">
    <property type="term" value="P:regulation of protein targeting to membrane"/>
    <property type="evidence" value="ECO:0007669"/>
    <property type="project" value="TreeGrafter"/>
</dbReference>